<reference evidence="8" key="1">
    <citation type="submission" date="2017-09" db="EMBL/GenBank/DDBJ databases">
        <title>FDA dAtabase for Regulatory Grade micrObial Sequences (FDA-ARGOS): Supporting development and validation of Infectious Disease Dx tests.</title>
        <authorList>
            <person name="Minogue T."/>
            <person name="Wolcott M."/>
            <person name="Wasieloski L."/>
            <person name="Aguilar W."/>
            <person name="Moore D."/>
            <person name="Tallon L."/>
            <person name="Sadzewicz L."/>
            <person name="Ott S."/>
            <person name="Zhao X."/>
            <person name="Nagaraj S."/>
            <person name="Vavikolanu K."/>
            <person name="Aluvathingal J."/>
            <person name="Nadendla S."/>
            <person name="Sichtig H."/>
        </authorList>
    </citation>
    <scope>NUCLEOTIDE SEQUENCE [LARGE SCALE GENOMIC DNA]</scope>
    <source>
        <strain evidence="8">FDAARGOS_387</strain>
    </source>
</reference>
<dbReference type="GO" id="GO:0030151">
    <property type="term" value="F:molybdenum ion binding"/>
    <property type="evidence" value="ECO:0007669"/>
    <property type="project" value="InterPro"/>
</dbReference>
<dbReference type="GO" id="GO:0020037">
    <property type="term" value="F:heme binding"/>
    <property type="evidence" value="ECO:0007669"/>
    <property type="project" value="TreeGrafter"/>
</dbReference>
<dbReference type="PANTHER" id="PTHR19372:SF7">
    <property type="entry name" value="SULFITE OXIDASE, MITOCHONDRIAL"/>
    <property type="match status" value="1"/>
</dbReference>
<keyword evidence="8" id="KW-1185">Reference proteome</keyword>
<gene>
    <name evidence="7" type="ORF">CRN84_14530</name>
</gene>
<comment type="caution">
    <text evidence="7">The sequence shown here is derived from an EMBL/GenBank/DDBJ whole genome shotgun (WGS) entry which is preliminary data.</text>
</comment>
<dbReference type="Gene3D" id="2.60.40.650">
    <property type="match status" value="1"/>
</dbReference>
<keyword evidence="3" id="KW-0479">Metal-binding</keyword>
<dbReference type="EMBL" id="PDDX01000001">
    <property type="protein sequence ID" value="PHI30467.1"/>
    <property type="molecule type" value="Genomic_DNA"/>
</dbReference>
<dbReference type="InterPro" id="IPR008335">
    <property type="entry name" value="Mopterin_OxRdtase_euk"/>
</dbReference>
<dbReference type="Proteomes" id="UP000224974">
    <property type="component" value="Unassembled WGS sequence"/>
</dbReference>
<dbReference type="InterPro" id="IPR000572">
    <property type="entry name" value="OxRdtase_Mopterin-bd_dom"/>
</dbReference>
<sequence>MYENEMMEIKNKQVMKSNGFGLIQKHEKEIFRSFITDEDGLYKVWHLGIPDTSTEGWQVAIEGGVDGTLTLTLKDLQELEQTTVMSFQECAGSPVFPDIPQRRVGNIVWEGVRLRDVLLQVGVGNNIKFIHSSGVDHGDFNGQHYESYDKDLPLEMALNDNVLLALKINGEPLSNSRGGPVRLIVPGYYGTNSTKWLNRLALAETRHNGDFTTRYYNDREVIDGAEVLTPVWEIKPNSLLVFPENGMHLPKEKQTLWGWAWGFHPISKVEVSLNAGLTWQDAEIESRDENSWQRFSFEWEPHVIGEFHIVIRASDREGNVQPLLGKRNQVYRSIIFVS</sequence>
<evidence type="ECO:0000259" key="6">
    <source>
        <dbReference type="Pfam" id="PF03404"/>
    </source>
</evidence>
<dbReference type="SUPFAM" id="SSF81296">
    <property type="entry name" value="E set domains"/>
    <property type="match status" value="1"/>
</dbReference>
<organism evidence="7 8">
    <name type="scientific">Budvicia aquatica</name>
    <dbReference type="NCBI Taxonomy" id="82979"/>
    <lineage>
        <taxon>Bacteria</taxon>
        <taxon>Pseudomonadati</taxon>
        <taxon>Pseudomonadota</taxon>
        <taxon>Gammaproteobacteria</taxon>
        <taxon>Enterobacterales</taxon>
        <taxon>Budviciaceae</taxon>
        <taxon>Budvicia</taxon>
    </lineage>
</organism>
<dbReference type="PRINTS" id="PR00407">
    <property type="entry name" value="EUMOPTERIN"/>
</dbReference>
<evidence type="ECO:0000256" key="2">
    <source>
        <dbReference type="ARBA" id="ARBA00022505"/>
    </source>
</evidence>
<dbReference type="GO" id="GO:0043546">
    <property type="term" value="F:molybdopterin cofactor binding"/>
    <property type="evidence" value="ECO:0007669"/>
    <property type="project" value="TreeGrafter"/>
</dbReference>
<evidence type="ECO:0000256" key="4">
    <source>
        <dbReference type="ARBA" id="ARBA00023002"/>
    </source>
</evidence>
<evidence type="ECO:0000256" key="3">
    <source>
        <dbReference type="ARBA" id="ARBA00022723"/>
    </source>
</evidence>
<dbReference type="InterPro" id="IPR036374">
    <property type="entry name" value="OxRdtase_Mopterin-bd_sf"/>
</dbReference>
<feature type="domain" description="Oxidoreductase molybdopterin-binding" evidence="5">
    <location>
        <begin position="46"/>
        <end position="209"/>
    </location>
</feature>
<dbReference type="InterPro" id="IPR014756">
    <property type="entry name" value="Ig_E-set"/>
</dbReference>
<keyword evidence="4" id="KW-0560">Oxidoreductase</keyword>
<dbReference type="SUPFAM" id="SSF56524">
    <property type="entry name" value="Oxidoreductase molybdopterin-binding domain"/>
    <property type="match status" value="1"/>
</dbReference>
<evidence type="ECO:0000313" key="8">
    <source>
        <dbReference type="Proteomes" id="UP000224974"/>
    </source>
</evidence>
<evidence type="ECO:0000313" key="7">
    <source>
        <dbReference type="EMBL" id="PHI30467.1"/>
    </source>
</evidence>
<dbReference type="Pfam" id="PF00174">
    <property type="entry name" value="Oxidored_molyb"/>
    <property type="match status" value="1"/>
</dbReference>
<dbReference type="GO" id="GO:0006790">
    <property type="term" value="P:sulfur compound metabolic process"/>
    <property type="evidence" value="ECO:0007669"/>
    <property type="project" value="TreeGrafter"/>
</dbReference>
<protein>
    <submittedName>
        <fullName evidence="7">Molybdenum-binding oxidoreductase</fullName>
    </submittedName>
</protein>
<dbReference type="Pfam" id="PF03404">
    <property type="entry name" value="Mo-co_dimer"/>
    <property type="match status" value="1"/>
</dbReference>
<dbReference type="PANTHER" id="PTHR19372">
    <property type="entry name" value="SULFITE REDUCTASE"/>
    <property type="match status" value="1"/>
</dbReference>
<feature type="domain" description="Moybdenum cofactor oxidoreductase dimerisation" evidence="6">
    <location>
        <begin position="231"/>
        <end position="323"/>
    </location>
</feature>
<proteinExistence type="predicted"/>
<evidence type="ECO:0000256" key="1">
    <source>
        <dbReference type="ARBA" id="ARBA00001924"/>
    </source>
</evidence>
<dbReference type="InterPro" id="IPR005066">
    <property type="entry name" value="MoCF_OxRdtse_dimer"/>
</dbReference>
<dbReference type="AlphaFoldDB" id="A0A2C6DMM2"/>
<evidence type="ECO:0000259" key="5">
    <source>
        <dbReference type="Pfam" id="PF00174"/>
    </source>
</evidence>
<keyword evidence="2" id="KW-0500">Molybdenum</keyword>
<dbReference type="GO" id="GO:0008482">
    <property type="term" value="F:sulfite oxidase activity"/>
    <property type="evidence" value="ECO:0007669"/>
    <property type="project" value="TreeGrafter"/>
</dbReference>
<accession>A0A2C6DMM2</accession>
<dbReference type="OrthoDB" id="9795587at2"/>
<name>A0A2C6DMM2_9GAMM</name>
<dbReference type="Gene3D" id="3.90.420.10">
    <property type="entry name" value="Oxidoreductase, molybdopterin-binding domain"/>
    <property type="match status" value="1"/>
</dbReference>
<comment type="cofactor">
    <cofactor evidence="1">
        <name>Mo-molybdopterin</name>
        <dbReference type="ChEBI" id="CHEBI:71302"/>
    </cofactor>
</comment>
<dbReference type="STRING" id="1111728.GCA_000427805_00011"/>